<gene>
    <name evidence="8" type="primary">rplF</name>
    <name evidence="8" type="ORF">FNIIJ_054</name>
</gene>
<protein>
    <recommendedName>
        <fullName evidence="3 4">50S ribosomal protein L6</fullName>
    </recommendedName>
</protein>
<keyword evidence="6" id="KW-0694">RNA-binding</keyword>
<comment type="function">
    <text evidence="6">This protein binds to the 23S rRNA, and is important in its secondary structure. It is located near the subunit interface in the base of the L7/L12 stalk, and near the tRNA binding site of the peptidyltransferase center.</text>
</comment>
<evidence type="ECO:0000259" key="7">
    <source>
        <dbReference type="Pfam" id="PF00347"/>
    </source>
</evidence>
<evidence type="ECO:0000256" key="5">
    <source>
        <dbReference type="RuleBase" id="RU003869"/>
    </source>
</evidence>
<dbReference type="GO" id="GO:0019843">
    <property type="term" value="F:rRNA binding"/>
    <property type="evidence" value="ECO:0007669"/>
    <property type="project" value="UniProtKB-UniRule"/>
</dbReference>
<dbReference type="RefSeq" id="WP_038436072.1">
    <property type="nucleotide sequence ID" value="NZ_CP006873.1"/>
</dbReference>
<dbReference type="PIRSF" id="PIRSF002162">
    <property type="entry name" value="Ribosomal_L6"/>
    <property type="match status" value="1"/>
</dbReference>
<dbReference type="InterPro" id="IPR020040">
    <property type="entry name" value="Ribosomal_uL6_a/b-dom"/>
</dbReference>
<dbReference type="HOGENOM" id="CLU_065464_1_2_10"/>
<evidence type="ECO:0000256" key="3">
    <source>
        <dbReference type="ARBA" id="ARBA00035454"/>
    </source>
</evidence>
<dbReference type="PROSITE" id="PS00525">
    <property type="entry name" value="RIBOSOMAL_L6_1"/>
    <property type="match status" value="1"/>
</dbReference>
<accession>A0A068DWH2</accession>
<dbReference type="InterPro" id="IPR000702">
    <property type="entry name" value="Ribosomal_uL6-like"/>
</dbReference>
<dbReference type="Gene3D" id="3.90.930.12">
    <property type="entry name" value="Ribosomal protein L6, alpha-beta domain"/>
    <property type="match status" value="2"/>
</dbReference>
<dbReference type="PRINTS" id="PR00059">
    <property type="entry name" value="RIBOSOMALL6"/>
</dbReference>
<dbReference type="InterPro" id="IPR002358">
    <property type="entry name" value="Ribosomal_uL6_CS"/>
</dbReference>
<evidence type="ECO:0000313" key="9">
    <source>
        <dbReference type="Proteomes" id="UP000027148"/>
    </source>
</evidence>
<dbReference type="Proteomes" id="UP000027148">
    <property type="component" value="Chromosome"/>
</dbReference>
<feature type="domain" description="Large ribosomal subunit protein uL6 alpha-beta" evidence="7">
    <location>
        <begin position="91"/>
        <end position="169"/>
    </location>
</feature>
<feature type="domain" description="Large ribosomal subunit protein uL6 alpha-beta" evidence="7">
    <location>
        <begin position="11"/>
        <end position="83"/>
    </location>
</feature>
<name>A0A068DWH2_9FLAO</name>
<dbReference type="NCBIfam" id="TIGR03654">
    <property type="entry name" value="L6_bact"/>
    <property type="match status" value="1"/>
</dbReference>
<dbReference type="SUPFAM" id="SSF56053">
    <property type="entry name" value="Ribosomal protein L6"/>
    <property type="match status" value="2"/>
</dbReference>
<evidence type="ECO:0000256" key="4">
    <source>
        <dbReference type="NCBIfam" id="TIGR03654"/>
    </source>
</evidence>
<evidence type="ECO:0000256" key="6">
    <source>
        <dbReference type="RuleBase" id="RU003870"/>
    </source>
</evidence>
<dbReference type="PANTHER" id="PTHR11655:SF14">
    <property type="entry name" value="LARGE RIBOSOMAL SUBUNIT PROTEIN UL6M"/>
    <property type="match status" value="1"/>
</dbReference>
<dbReference type="GO" id="GO:0022625">
    <property type="term" value="C:cytosolic large ribosomal subunit"/>
    <property type="evidence" value="ECO:0007669"/>
    <property type="project" value="UniProtKB-UniRule"/>
</dbReference>
<evidence type="ECO:0000256" key="1">
    <source>
        <dbReference type="ARBA" id="ARBA00022980"/>
    </source>
</evidence>
<dbReference type="InterPro" id="IPR019906">
    <property type="entry name" value="Ribosomal_uL6_bac-type"/>
</dbReference>
<dbReference type="OrthoDB" id="9805007at2"/>
<dbReference type="KEGG" id="elv:FNIIJ_054"/>
<dbReference type="AlphaFoldDB" id="A0A068DWH2"/>
<evidence type="ECO:0000256" key="2">
    <source>
        <dbReference type="ARBA" id="ARBA00023274"/>
    </source>
</evidence>
<keyword evidence="1 5" id="KW-0689">Ribosomal protein</keyword>
<dbReference type="STRING" id="1415657.FNIIJ_054"/>
<comment type="similarity">
    <text evidence="5">Belongs to the universal ribosomal protein uL6 family.</text>
</comment>
<keyword evidence="2 5" id="KW-0687">Ribonucleoprotein</keyword>
<keyword evidence="6" id="KW-0699">rRNA-binding</keyword>
<dbReference type="InterPro" id="IPR036789">
    <property type="entry name" value="Ribosomal_uL6-like_a/b-dom_sf"/>
</dbReference>
<sequence>MLRIRNFTLSIPKGVSVELKNNNLIEVLGNLGKLQQVFSSRIKIEYNGEKLLVKRTSDNKEDRAIHGLYCSIIKNMFIGVTMGFSKELELVGIGYRAFHKNQRLELNLGFSHNIIMELPIEIKLQTQSEKGKNPLIILKSCDKQLLGLVAAKIYSIRKPDPYKGKGVRYVGKYIRRKAGKSA</sequence>
<dbReference type="GO" id="GO:0002181">
    <property type="term" value="P:cytoplasmic translation"/>
    <property type="evidence" value="ECO:0007669"/>
    <property type="project" value="TreeGrafter"/>
</dbReference>
<proteinExistence type="inferred from homology"/>
<reference evidence="8 9" key="1">
    <citation type="journal article" date="2014" name="Genome Biol. Evol.">
        <title>Genome sequence of "Candidatus Walczuchella monophlebidarum" the flavobacterial endosymbiont of Llaveia axin axin (Hemiptera: Coccoidea: Monophlebidae).</title>
        <authorList>
            <person name="Rosas-Perez T."/>
            <person name="Rosenblueth M."/>
            <person name="Rincon-Rosales R."/>
            <person name="Mora J."/>
            <person name="Martinez-Romero E."/>
        </authorList>
    </citation>
    <scope>NUCLEOTIDE SEQUENCE [LARGE SCALE GENOMIC DNA]</scope>
    <source>
        <strain evidence="8">FNIIJ</strain>
    </source>
</reference>
<dbReference type="GO" id="GO:0003735">
    <property type="term" value="F:structural constituent of ribosome"/>
    <property type="evidence" value="ECO:0007669"/>
    <property type="project" value="UniProtKB-UniRule"/>
</dbReference>
<keyword evidence="9" id="KW-1185">Reference proteome</keyword>
<dbReference type="PANTHER" id="PTHR11655">
    <property type="entry name" value="60S/50S RIBOSOMAL PROTEIN L6/L9"/>
    <property type="match status" value="1"/>
</dbReference>
<dbReference type="Pfam" id="PF00347">
    <property type="entry name" value="Ribosomal_L6"/>
    <property type="match status" value="2"/>
</dbReference>
<organism evidence="8 9">
    <name type="scientific">Candidatus Walczuchella monophlebidarum</name>
    <dbReference type="NCBI Taxonomy" id="1415657"/>
    <lineage>
        <taxon>Bacteria</taxon>
        <taxon>Pseudomonadati</taxon>
        <taxon>Bacteroidota</taxon>
        <taxon>Flavobacteriia</taxon>
        <taxon>Flavobacteriales</taxon>
        <taxon>Candidatus Walczuchella</taxon>
    </lineage>
</organism>
<dbReference type="EMBL" id="CP006873">
    <property type="protein sequence ID" value="AID37358.1"/>
    <property type="molecule type" value="Genomic_DNA"/>
</dbReference>
<evidence type="ECO:0000313" key="8">
    <source>
        <dbReference type="EMBL" id="AID37358.1"/>
    </source>
</evidence>